<dbReference type="Pfam" id="PF13520">
    <property type="entry name" value="AA_permease_2"/>
    <property type="match status" value="1"/>
</dbReference>
<organism evidence="6">
    <name type="scientific">Eiseniibacteriota bacterium</name>
    <dbReference type="NCBI Taxonomy" id="2212470"/>
    <lineage>
        <taxon>Bacteria</taxon>
        <taxon>Candidatus Eiseniibacteriota</taxon>
    </lineage>
</organism>
<feature type="transmembrane region" description="Helical" evidence="5">
    <location>
        <begin position="105"/>
        <end position="128"/>
    </location>
</feature>
<dbReference type="GO" id="GO:0016020">
    <property type="term" value="C:membrane"/>
    <property type="evidence" value="ECO:0007669"/>
    <property type="project" value="UniProtKB-SubCell"/>
</dbReference>
<accession>A0A832MKT0</accession>
<feature type="transmembrane region" description="Helical" evidence="5">
    <location>
        <begin position="221"/>
        <end position="242"/>
    </location>
</feature>
<evidence type="ECO:0000256" key="4">
    <source>
        <dbReference type="ARBA" id="ARBA00023136"/>
    </source>
</evidence>
<keyword evidence="3 5" id="KW-1133">Transmembrane helix</keyword>
<feature type="transmembrane region" description="Helical" evidence="5">
    <location>
        <begin position="304"/>
        <end position="324"/>
    </location>
</feature>
<evidence type="ECO:0000256" key="5">
    <source>
        <dbReference type="SAM" id="Phobius"/>
    </source>
</evidence>
<dbReference type="PANTHER" id="PTHR47704">
    <property type="entry name" value="POTASSIUM TRANSPORTER KIMA"/>
    <property type="match status" value="1"/>
</dbReference>
<dbReference type="AlphaFoldDB" id="A0A832MKT0"/>
<sequence length="664" mass="72044">MESPPVLERLRGILIGGPKNVLDPRIHHTLALVAFFAWVGLGSDGLSSSSYGPEEAFLTLGTHRHLALYLVVAMVATVFLISASYSQIIELFPSGGGGYLVGTKLLGTTPGVVSGAALAIDYVLTIAISVASGVDAIFSFLPAEARTFALPVKFGMVAVLTALNLRGVKESVAVLMPIFLTFMVTHVGLMVYGVLVKSAVFGHLMADTVADTRLAVQEMGVLGVVLVFLKAFSLGGGTFTGIEAVSNSTDILREPRAETGKRTMLYMATSLAFVAGGIMLLYLMHDVHHEPGRTLNASLWSLLASGWSVGGLELGPAIVVLTLLSEGALLFVAAQTGFVAGPRTLAAMALDNWVPKRFAHLSERLVTQNGILTMSLAAALVLLYTGGAVKILVVMYSINVFMTFTLTQAGMVRHWWQERARLAHWRRRLIVALTGTIVTGGILLVTVFVKFGEGGWVTLLATGGLVALCFLVRAHYRRVRRSLAALDEALTDLPLPPPREMPDLAPDGPTAIVLVESYAGLGIHTMLSVQRMFPRHFKNVVFCSVGLVDSGQFKGVAELQALEDKVRADLEKYVNLAQRMGYYAEYRLTLGTDLIAELDAMVQDLVKEFRRSIVFAGQLVFQRETFLTRSLHHETAFAIQRRLQFNGIQVIILPIRVWEKRRAA</sequence>
<dbReference type="InterPro" id="IPR053153">
    <property type="entry name" value="APC_K+_Transporter"/>
</dbReference>
<name>A0A832MKT0_UNCEI</name>
<dbReference type="InterPro" id="IPR002293">
    <property type="entry name" value="AA/rel_permease1"/>
</dbReference>
<feature type="transmembrane region" description="Helical" evidence="5">
    <location>
        <begin position="429"/>
        <end position="449"/>
    </location>
</feature>
<evidence type="ECO:0000256" key="2">
    <source>
        <dbReference type="ARBA" id="ARBA00022692"/>
    </source>
</evidence>
<feature type="transmembrane region" description="Helical" evidence="5">
    <location>
        <begin position="455"/>
        <end position="472"/>
    </location>
</feature>
<evidence type="ECO:0000256" key="3">
    <source>
        <dbReference type="ARBA" id="ARBA00022989"/>
    </source>
</evidence>
<comment type="subcellular location">
    <subcellularLocation>
        <location evidence="1">Membrane</location>
        <topology evidence="1">Multi-pass membrane protein</topology>
    </subcellularLocation>
</comment>
<reference evidence="6" key="1">
    <citation type="journal article" date="2020" name="mSystems">
        <title>Genome- and Community-Level Interaction Insights into Carbon Utilization and Element Cycling Functions of Hydrothermarchaeota in Hydrothermal Sediment.</title>
        <authorList>
            <person name="Zhou Z."/>
            <person name="Liu Y."/>
            <person name="Xu W."/>
            <person name="Pan J."/>
            <person name="Luo Z.H."/>
            <person name="Li M."/>
        </authorList>
    </citation>
    <scope>NUCLEOTIDE SEQUENCE [LARGE SCALE GENOMIC DNA]</scope>
    <source>
        <strain evidence="6">SpSt-381</strain>
    </source>
</reference>
<keyword evidence="2 5" id="KW-0812">Transmembrane</keyword>
<gene>
    <name evidence="6" type="ORF">ENR23_12105</name>
</gene>
<comment type="caution">
    <text evidence="6">The sequence shown here is derived from an EMBL/GenBank/DDBJ whole genome shotgun (WGS) entry which is preliminary data.</text>
</comment>
<protein>
    <submittedName>
        <fullName evidence="6">APC family permease</fullName>
    </submittedName>
</protein>
<feature type="transmembrane region" description="Helical" evidence="5">
    <location>
        <begin position="263"/>
        <end position="284"/>
    </location>
</feature>
<dbReference type="Gene3D" id="1.20.1740.10">
    <property type="entry name" value="Amino acid/polyamine transporter I"/>
    <property type="match status" value="1"/>
</dbReference>
<dbReference type="PANTHER" id="PTHR47704:SF1">
    <property type="entry name" value="POTASSIUM TRANSPORTER KIMA"/>
    <property type="match status" value="1"/>
</dbReference>
<proteinExistence type="predicted"/>
<keyword evidence="4 5" id="KW-0472">Membrane</keyword>
<feature type="transmembrane region" description="Helical" evidence="5">
    <location>
        <begin position="365"/>
        <end position="385"/>
    </location>
</feature>
<dbReference type="EMBL" id="DSQF01000025">
    <property type="protein sequence ID" value="HGZ44135.1"/>
    <property type="molecule type" value="Genomic_DNA"/>
</dbReference>
<evidence type="ECO:0000256" key="1">
    <source>
        <dbReference type="ARBA" id="ARBA00004141"/>
    </source>
</evidence>
<dbReference type="GO" id="GO:0022857">
    <property type="term" value="F:transmembrane transporter activity"/>
    <property type="evidence" value="ECO:0007669"/>
    <property type="project" value="InterPro"/>
</dbReference>
<feature type="transmembrane region" description="Helical" evidence="5">
    <location>
        <begin position="66"/>
        <end position="85"/>
    </location>
</feature>
<feature type="transmembrane region" description="Helical" evidence="5">
    <location>
        <begin position="172"/>
        <end position="195"/>
    </location>
</feature>
<evidence type="ECO:0000313" key="6">
    <source>
        <dbReference type="EMBL" id="HGZ44135.1"/>
    </source>
</evidence>